<dbReference type="OrthoDB" id="688512at2759"/>
<feature type="non-terminal residue" evidence="2">
    <location>
        <position position="73"/>
    </location>
</feature>
<gene>
    <name evidence="2" type="ORF">BRADI_2g36866v3</name>
</gene>
<organism evidence="2">
    <name type="scientific">Brachypodium distachyon</name>
    <name type="common">Purple false brome</name>
    <name type="synonym">Trachynia distachya</name>
    <dbReference type="NCBI Taxonomy" id="15368"/>
    <lineage>
        <taxon>Eukaryota</taxon>
        <taxon>Viridiplantae</taxon>
        <taxon>Streptophyta</taxon>
        <taxon>Embryophyta</taxon>
        <taxon>Tracheophyta</taxon>
        <taxon>Spermatophyta</taxon>
        <taxon>Magnoliopsida</taxon>
        <taxon>Liliopsida</taxon>
        <taxon>Poales</taxon>
        <taxon>Poaceae</taxon>
        <taxon>BOP clade</taxon>
        <taxon>Pooideae</taxon>
        <taxon>Stipodae</taxon>
        <taxon>Brachypodieae</taxon>
        <taxon>Brachypodium</taxon>
    </lineage>
</organism>
<dbReference type="AlphaFoldDB" id="A0A2K2DC78"/>
<evidence type="ECO:0000313" key="4">
    <source>
        <dbReference type="Proteomes" id="UP000008810"/>
    </source>
</evidence>
<name>A0A2K2DC78_BRADI</name>
<keyword evidence="1" id="KW-1133">Transmembrane helix</keyword>
<protein>
    <submittedName>
        <fullName evidence="2 3">Uncharacterized protein</fullName>
    </submittedName>
</protein>
<reference evidence="2" key="2">
    <citation type="submission" date="2017-06" db="EMBL/GenBank/DDBJ databases">
        <title>WGS assembly of Brachypodium distachyon.</title>
        <authorList>
            <consortium name="The International Brachypodium Initiative"/>
            <person name="Lucas S."/>
            <person name="Harmon-Smith M."/>
            <person name="Lail K."/>
            <person name="Tice H."/>
            <person name="Grimwood J."/>
            <person name="Bruce D."/>
            <person name="Barry K."/>
            <person name="Shu S."/>
            <person name="Lindquist E."/>
            <person name="Wang M."/>
            <person name="Pitluck S."/>
            <person name="Vogel J.P."/>
            <person name="Garvin D.F."/>
            <person name="Mockler T.C."/>
            <person name="Schmutz J."/>
            <person name="Rokhsar D."/>
            <person name="Bevan M.W."/>
        </authorList>
    </citation>
    <scope>NUCLEOTIDE SEQUENCE</scope>
    <source>
        <strain evidence="2">Bd21</strain>
    </source>
</reference>
<dbReference type="EMBL" id="CM000881">
    <property type="protein sequence ID" value="PNT71885.1"/>
    <property type="molecule type" value="Genomic_DNA"/>
</dbReference>
<dbReference type="PANTHER" id="PTHR33115">
    <property type="entry name" value="ARM REPEAT SUPERFAMILY PROTEIN"/>
    <property type="match status" value="1"/>
</dbReference>
<proteinExistence type="predicted"/>
<dbReference type="PANTHER" id="PTHR33115:SF58">
    <property type="entry name" value="CONDENSIN COMPLEX SUBUNIT 1 C-TERMINAL DOMAIN-CONTAINING PROTEIN"/>
    <property type="match status" value="1"/>
</dbReference>
<accession>A0A2K2DC78</accession>
<evidence type="ECO:0000313" key="2">
    <source>
        <dbReference type="EMBL" id="PNT71885.1"/>
    </source>
</evidence>
<keyword evidence="1" id="KW-0472">Membrane</keyword>
<keyword evidence="1" id="KW-0812">Transmembrane</keyword>
<feature type="transmembrane region" description="Helical" evidence="1">
    <location>
        <begin position="31"/>
        <end position="52"/>
    </location>
</feature>
<keyword evidence="4" id="KW-1185">Reference proteome</keyword>
<sequence>MPRRAKLVDDHWWSEAANANSYALFMGYMSMAIKGLVFLVLTWTTVVLLGGFASIRQKKDFWCLTFIALAQTA</sequence>
<dbReference type="Proteomes" id="UP000008810">
    <property type="component" value="Chromosome 2"/>
</dbReference>
<dbReference type="EnsemblPlants" id="PNT71885">
    <property type="protein sequence ID" value="PNT71885"/>
    <property type="gene ID" value="BRADI_2g36866v3"/>
</dbReference>
<reference evidence="3" key="3">
    <citation type="submission" date="2018-08" db="UniProtKB">
        <authorList>
            <consortium name="EnsemblPlants"/>
        </authorList>
    </citation>
    <scope>IDENTIFICATION</scope>
    <source>
        <strain evidence="3">cv. Bd21</strain>
    </source>
</reference>
<reference evidence="2 3" key="1">
    <citation type="journal article" date="2010" name="Nature">
        <title>Genome sequencing and analysis of the model grass Brachypodium distachyon.</title>
        <authorList>
            <consortium name="International Brachypodium Initiative"/>
        </authorList>
    </citation>
    <scope>NUCLEOTIDE SEQUENCE [LARGE SCALE GENOMIC DNA]</scope>
    <source>
        <strain evidence="2 3">Bd21</strain>
    </source>
</reference>
<evidence type="ECO:0000313" key="3">
    <source>
        <dbReference type="EnsemblPlants" id="PNT71885"/>
    </source>
</evidence>
<evidence type="ECO:0000256" key="1">
    <source>
        <dbReference type="SAM" id="Phobius"/>
    </source>
</evidence>
<dbReference type="InParanoid" id="A0A2K2DC78"/>
<dbReference type="Gramene" id="PNT71885">
    <property type="protein sequence ID" value="PNT71885"/>
    <property type="gene ID" value="BRADI_2g36866v3"/>
</dbReference>